<reference evidence="3 4" key="1">
    <citation type="submission" date="2019-06" db="EMBL/GenBank/DDBJ databases">
        <title>New taxonomy in bacterial strain CC-CFT640, isolated from vineyard.</title>
        <authorList>
            <person name="Lin S.-Y."/>
            <person name="Tsai C.-F."/>
            <person name="Young C.-C."/>
        </authorList>
    </citation>
    <scope>NUCLEOTIDE SEQUENCE [LARGE SCALE GENOMIC DNA]</scope>
    <source>
        <strain evidence="3 4">CC-CFT640</strain>
    </source>
</reference>
<evidence type="ECO:0000313" key="4">
    <source>
        <dbReference type="Proteomes" id="UP000321638"/>
    </source>
</evidence>
<protein>
    <submittedName>
        <fullName evidence="3">DUF2076 domain-containing protein</fullName>
    </submittedName>
</protein>
<organism evidence="3 4">
    <name type="scientific">Vineibacter terrae</name>
    <dbReference type="NCBI Taxonomy" id="2586908"/>
    <lineage>
        <taxon>Bacteria</taxon>
        <taxon>Pseudomonadati</taxon>
        <taxon>Pseudomonadota</taxon>
        <taxon>Alphaproteobacteria</taxon>
        <taxon>Hyphomicrobiales</taxon>
        <taxon>Vineibacter</taxon>
    </lineage>
</organism>
<keyword evidence="4" id="KW-1185">Reference proteome</keyword>
<dbReference type="InterPro" id="IPR018648">
    <property type="entry name" value="DUF2076"/>
</dbReference>
<gene>
    <name evidence="3" type="ORF">FHP25_04460</name>
</gene>
<dbReference type="EMBL" id="VDUZ01000004">
    <property type="protein sequence ID" value="TXL80291.1"/>
    <property type="molecule type" value="Genomic_DNA"/>
</dbReference>
<evidence type="ECO:0000313" key="3">
    <source>
        <dbReference type="EMBL" id="TXL80291.1"/>
    </source>
</evidence>
<feature type="region of interest" description="Disordered" evidence="2">
    <location>
        <begin position="196"/>
        <end position="273"/>
    </location>
</feature>
<dbReference type="Pfam" id="PF09849">
    <property type="entry name" value="DUF2076"/>
    <property type="match status" value="1"/>
</dbReference>
<dbReference type="OrthoDB" id="7359466at2"/>
<dbReference type="AlphaFoldDB" id="A0A5C8PTK0"/>
<feature type="coiled-coil region" evidence="1">
    <location>
        <begin position="50"/>
        <end position="77"/>
    </location>
</feature>
<comment type="caution">
    <text evidence="3">The sequence shown here is derived from an EMBL/GenBank/DDBJ whole genome shotgun (WGS) entry which is preliminary data.</text>
</comment>
<proteinExistence type="predicted"/>
<feature type="region of interest" description="Disordered" evidence="2">
    <location>
        <begin position="86"/>
        <end position="144"/>
    </location>
</feature>
<feature type="compositionally biased region" description="Polar residues" evidence="2">
    <location>
        <begin position="215"/>
        <end position="226"/>
    </location>
</feature>
<evidence type="ECO:0000256" key="2">
    <source>
        <dbReference type="SAM" id="MobiDB-lite"/>
    </source>
</evidence>
<dbReference type="Proteomes" id="UP000321638">
    <property type="component" value="Unassembled WGS sequence"/>
</dbReference>
<feature type="compositionally biased region" description="Pro residues" evidence="2">
    <location>
        <begin position="97"/>
        <end position="118"/>
    </location>
</feature>
<keyword evidence="1" id="KW-0175">Coiled coil</keyword>
<name>A0A5C8PTK0_9HYPH</name>
<dbReference type="RefSeq" id="WP_147845706.1">
    <property type="nucleotide sequence ID" value="NZ_VDUZ01000004.1"/>
</dbReference>
<accession>A0A5C8PTK0</accession>
<sequence length="273" mass="27394">MTPQEKELITQLLDRLKQAPAQPKDEEAAALIRSGMAAQPDAPYLLIQTVLIQNMALDNAQARLVELERQLAEARQAAAAKPTSFLGGLLGRDAPPQQQPAAPPQPVPPPQATPPAPGGPWGQRPLASAMPGYQQGFGQPMGGGPMGGGAGGFLRTAAAAAVGVAGGALLYQGISSMFGGHGGTAPANAAGLGGENLLGGSSSSPATPGDAGASSAASLPDTQTASLPDPQAPDPQADDQWESNDQASDWNGSDDNADWGGDGGGFDSDNSDF</sequence>
<evidence type="ECO:0000256" key="1">
    <source>
        <dbReference type="SAM" id="Coils"/>
    </source>
</evidence>